<protein>
    <submittedName>
        <fullName evidence="2">Uncharacterized protein</fullName>
    </submittedName>
</protein>
<comment type="caution">
    <text evidence="2">The sequence shown here is derived from an EMBL/GenBank/DDBJ whole genome shotgun (WGS) entry which is preliminary data.</text>
</comment>
<sequence length="179" mass="19714">MSKSVRLTKAQRLQSRERERESYGFVPGSRGEDSKLPPSQRRPLLPHITQSVSTFSPFLISAHRSFIFHYINTTVTRRAISSNGRSNALSIVMICSLREQGGVSARGIRADHTAYFFPLLNPFSSLHSTASYGDKNGGSVFFLRCTPEPLSALERKGAGPKENVTAALDSERNRAALCA</sequence>
<proteinExistence type="predicted"/>
<keyword evidence="3" id="KW-1185">Reference proteome</keyword>
<evidence type="ECO:0000313" key="3">
    <source>
        <dbReference type="Proteomes" id="UP000824540"/>
    </source>
</evidence>
<evidence type="ECO:0000313" key="2">
    <source>
        <dbReference type="EMBL" id="KAG9346906.1"/>
    </source>
</evidence>
<dbReference type="Proteomes" id="UP000824540">
    <property type="component" value="Unassembled WGS sequence"/>
</dbReference>
<evidence type="ECO:0000256" key="1">
    <source>
        <dbReference type="SAM" id="MobiDB-lite"/>
    </source>
</evidence>
<dbReference type="AlphaFoldDB" id="A0A8T2P5E6"/>
<accession>A0A8T2P5E6</accession>
<gene>
    <name evidence="2" type="ORF">JZ751_005833</name>
</gene>
<dbReference type="EMBL" id="JAFBMS010000014">
    <property type="protein sequence ID" value="KAG9346906.1"/>
    <property type="molecule type" value="Genomic_DNA"/>
</dbReference>
<organism evidence="2 3">
    <name type="scientific">Albula glossodonta</name>
    <name type="common">roundjaw bonefish</name>
    <dbReference type="NCBI Taxonomy" id="121402"/>
    <lineage>
        <taxon>Eukaryota</taxon>
        <taxon>Metazoa</taxon>
        <taxon>Chordata</taxon>
        <taxon>Craniata</taxon>
        <taxon>Vertebrata</taxon>
        <taxon>Euteleostomi</taxon>
        <taxon>Actinopterygii</taxon>
        <taxon>Neopterygii</taxon>
        <taxon>Teleostei</taxon>
        <taxon>Albuliformes</taxon>
        <taxon>Albulidae</taxon>
        <taxon>Albula</taxon>
    </lineage>
</organism>
<reference evidence="2" key="1">
    <citation type="thesis" date="2021" institute="BYU ScholarsArchive" country="Provo, UT, USA">
        <title>Applications of and Algorithms for Genome Assembly and Genomic Analyses with an Emphasis on Marine Teleosts.</title>
        <authorList>
            <person name="Pickett B.D."/>
        </authorList>
    </citation>
    <scope>NUCLEOTIDE SEQUENCE</scope>
    <source>
        <strain evidence="2">HI-2016</strain>
    </source>
</reference>
<name>A0A8T2P5E6_9TELE</name>
<feature type="region of interest" description="Disordered" evidence="1">
    <location>
        <begin position="1"/>
        <end position="43"/>
    </location>
</feature>